<keyword evidence="3" id="KW-1185">Reference proteome</keyword>
<protein>
    <submittedName>
        <fullName evidence="2">Uncharacterized protein</fullName>
    </submittedName>
</protein>
<name>A0AAP0LSF3_9ROSI</name>
<dbReference type="Gene3D" id="3.10.10.10">
    <property type="entry name" value="HIV Type 1 Reverse Transcriptase, subunit A, domain 1"/>
    <property type="match status" value="1"/>
</dbReference>
<gene>
    <name evidence="2" type="ORF">WN944_024377</name>
</gene>
<evidence type="ECO:0000256" key="1">
    <source>
        <dbReference type="SAM" id="MobiDB-lite"/>
    </source>
</evidence>
<sequence>MSQVKSIITLRGGKVVEKHIVDPRETSKDSISENKEEFVEPLTHEEITNSPPVPPFLQALIKPKKSNRSPEIYEVFKQVKVNIVLLDVITQVLPYAEFLKDLCMVKRKHKVQKKAFLAEQDPGYPTISYTIGDHKIGHALLDLGASVNLLPYSVNGLMNLSFGNMTLELNVFNMCKQSHHQEDDDNENEEIDLIEPIIEEHIQDENFTNSVLTGDDDQSNFEDTVQPKEPIKEEAPELELKPLPEELKYAYLGEQQMYPVVISSQFTHDQEEENAKTTRQPQRRLNPHVKEVVKNEVLKLLDVGIIYPISDSKWPHNDWSLPFELMCDVSDYVVGAVLSQRKEGEMPCDWNSQDKKKFLTEVKSFYWDDPYLFKYCSNQIFRRCIPDDEDGMSKESLDDILRSLETHPSRYVQREIQNLWKLFQKESAQFSFGNLTLKDPVCQFIRKLYGKPIIDPYRAFKPLLDVKSEEDYKEFVQAAINLSRAIAERKLHLVYGGGDRGLSKLVSKAAFVQGSQVLGIIPKALKPLGCLPDPPTGEELVVSGFLVLLDSCHIAYQIEDLDERNATSQQSVRSEAELTHIRRHKFSVLKLSRPTELNQAEPNRTKPDRTKSTTLPLTVDQKLTRVPPKASESIFDYFTRVVTVSNEFKRNGGELKEFGHYASECRAPSTKIDERVNYVEEKNGEDGTFLLARNDTSGGQENTWFIDTLKVNCKNLKPWEAWIVKSSSLVGLEAWT</sequence>
<proteinExistence type="predicted"/>
<accession>A0AAP0LSF3</accession>
<dbReference type="SUPFAM" id="SSF56672">
    <property type="entry name" value="DNA/RNA polymerases"/>
    <property type="match status" value="1"/>
</dbReference>
<dbReference type="AlphaFoldDB" id="A0AAP0LSF3"/>
<dbReference type="SUPFAM" id="SSF102405">
    <property type="entry name" value="MCP/YpsA-like"/>
    <property type="match status" value="1"/>
</dbReference>
<dbReference type="PANTHER" id="PTHR33067:SF32">
    <property type="entry name" value="ASPARTIC PEPTIDASE DDI1-TYPE DOMAIN-CONTAINING PROTEIN"/>
    <property type="match status" value="1"/>
</dbReference>
<organism evidence="2 3">
    <name type="scientific">Citrus x changshan-huyou</name>
    <dbReference type="NCBI Taxonomy" id="2935761"/>
    <lineage>
        <taxon>Eukaryota</taxon>
        <taxon>Viridiplantae</taxon>
        <taxon>Streptophyta</taxon>
        <taxon>Embryophyta</taxon>
        <taxon>Tracheophyta</taxon>
        <taxon>Spermatophyta</taxon>
        <taxon>Magnoliopsida</taxon>
        <taxon>eudicotyledons</taxon>
        <taxon>Gunneridae</taxon>
        <taxon>Pentapetalae</taxon>
        <taxon>rosids</taxon>
        <taxon>malvids</taxon>
        <taxon>Sapindales</taxon>
        <taxon>Rutaceae</taxon>
        <taxon>Aurantioideae</taxon>
        <taxon>Citrus</taxon>
    </lineage>
</organism>
<dbReference type="EMBL" id="JBCGBO010000024">
    <property type="protein sequence ID" value="KAK9181240.1"/>
    <property type="molecule type" value="Genomic_DNA"/>
</dbReference>
<dbReference type="Gene3D" id="3.40.50.450">
    <property type="match status" value="1"/>
</dbReference>
<dbReference type="Proteomes" id="UP001428341">
    <property type="component" value="Unassembled WGS sequence"/>
</dbReference>
<feature type="region of interest" description="Disordered" evidence="1">
    <location>
        <begin position="592"/>
        <end position="612"/>
    </location>
</feature>
<evidence type="ECO:0000313" key="3">
    <source>
        <dbReference type="Proteomes" id="UP001428341"/>
    </source>
</evidence>
<comment type="caution">
    <text evidence="2">The sequence shown here is derived from an EMBL/GenBank/DDBJ whole genome shotgun (WGS) entry which is preliminary data.</text>
</comment>
<evidence type="ECO:0000313" key="2">
    <source>
        <dbReference type="EMBL" id="KAK9181240.1"/>
    </source>
</evidence>
<dbReference type="PANTHER" id="PTHR33067">
    <property type="entry name" value="RNA-DIRECTED DNA POLYMERASE-RELATED"/>
    <property type="match status" value="1"/>
</dbReference>
<dbReference type="InterPro" id="IPR043502">
    <property type="entry name" value="DNA/RNA_pol_sf"/>
</dbReference>
<reference evidence="2 3" key="1">
    <citation type="submission" date="2024-05" db="EMBL/GenBank/DDBJ databases">
        <title>Haplotype-resolved chromosome-level genome assembly of Huyou (Citrus changshanensis).</title>
        <authorList>
            <person name="Miao C."/>
            <person name="Chen W."/>
            <person name="Wu Y."/>
            <person name="Wang L."/>
            <person name="Zhao S."/>
            <person name="Grierson D."/>
            <person name="Xu C."/>
            <person name="Chen K."/>
        </authorList>
    </citation>
    <scope>NUCLEOTIDE SEQUENCE [LARGE SCALE GENOMIC DNA]</scope>
    <source>
        <strain evidence="2">01-14</strain>
        <tissue evidence="2">Leaf</tissue>
    </source>
</reference>